<evidence type="ECO:0000256" key="6">
    <source>
        <dbReference type="ARBA" id="ARBA00022842"/>
    </source>
</evidence>
<keyword evidence="9 10" id="KW-0414">Isoprene biosynthesis</keyword>
<comment type="cofactor">
    <cofactor evidence="10">
        <name>thiamine diphosphate</name>
        <dbReference type="ChEBI" id="CHEBI:58937"/>
    </cofactor>
    <text evidence="10">Binds 1 thiamine pyrophosphate per subunit.</text>
</comment>
<dbReference type="Pfam" id="PF13292">
    <property type="entry name" value="DXP_synthase_N"/>
    <property type="match status" value="1"/>
</dbReference>
<evidence type="ECO:0000313" key="13">
    <source>
        <dbReference type="Proteomes" id="UP000512167"/>
    </source>
</evidence>
<feature type="binding site" evidence="10">
    <location>
        <position position="173"/>
    </location>
    <ligand>
        <name>thiamine diphosphate</name>
        <dbReference type="ChEBI" id="CHEBI:58937"/>
    </ligand>
</feature>
<feature type="binding site" evidence="10">
    <location>
        <begin position="145"/>
        <end position="146"/>
    </location>
    <ligand>
        <name>thiamine diphosphate</name>
        <dbReference type="ChEBI" id="CHEBI:58937"/>
    </ligand>
</feature>
<keyword evidence="5 10" id="KW-0479">Metal-binding</keyword>
<accession>A0A7L6N5G8</accession>
<dbReference type="InterPro" id="IPR009014">
    <property type="entry name" value="Transketo_C/PFOR_II"/>
</dbReference>
<dbReference type="KEGG" id="tbk:HF295_02210"/>
<comment type="similarity">
    <text evidence="2 10">Belongs to the transketolase family. DXPS subfamily.</text>
</comment>
<evidence type="ECO:0000256" key="8">
    <source>
        <dbReference type="ARBA" id="ARBA00023052"/>
    </source>
</evidence>
<dbReference type="GO" id="GO:0005829">
    <property type="term" value="C:cytosol"/>
    <property type="evidence" value="ECO:0007669"/>
    <property type="project" value="TreeGrafter"/>
</dbReference>
<dbReference type="Proteomes" id="UP000512167">
    <property type="component" value="Chromosome"/>
</dbReference>
<evidence type="ECO:0000256" key="4">
    <source>
        <dbReference type="ARBA" id="ARBA00022679"/>
    </source>
</evidence>
<organism evidence="12 13">
    <name type="scientific">Hujiaoplasma nucleasis</name>
    <dbReference type="NCBI Taxonomy" id="2725268"/>
    <lineage>
        <taxon>Bacteria</taxon>
        <taxon>Bacillati</taxon>
        <taxon>Mycoplasmatota</taxon>
        <taxon>Mollicutes</taxon>
        <taxon>Candidatus Izemoplasmatales</taxon>
        <taxon>Hujiaoplasmataceae</taxon>
        <taxon>Hujiaoplasma</taxon>
    </lineage>
</organism>
<dbReference type="NCBIfam" id="NF003933">
    <property type="entry name" value="PRK05444.2-2"/>
    <property type="match status" value="1"/>
</dbReference>
<evidence type="ECO:0000259" key="11">
    <source>
        <dbReference type="SMART" id="SM00861"/>
    </source>
</evidence>
<dbReference type="PANTHER" id="PTHR43322:SF5">
    <property type="entry name" value="1-DEOXY-D-XYLULOSE-5-PHOSPHATE SYNTHASE, CHLOROPLASTIC"/>
    <property type="match status" value="1"/>
</dbReference>
<dbReference type="PANTHER" id="PTHR43322">
    <property type="entry name" value="1-D-DEOXYXYLULOSE 5-PHOSPHATE SYNTHASE-RELATED"/>
    <property type="match status" value="1"/>
</dbReference>
<dbReference type="InterPro" id="IPR005477">
    <property type="entry name" value="Dxylulose-5-P_synthase"/>
</dbReference>
<comment type="catalytic activity">
    <reaction evidence="10">
        <text>D-glyceraldehyde 3-phosphate + pyruvate + H(+) = 1-deoxy-D-xylulose 5-phosphate + CO2</text>
        <dbReference type="Rhea" id="RHEA:12605"/>
        <dbReference type="ChEBI" id="CHEBI:15361"/>
        <dbReference type="ChEBI" id="CHEBI:15378"/>
        <dbReference type="ChEBI" id="CHEBI:16526"/>
        <dbReference type="ChEBI" id="CHEBI:57792"/>
        <dbReference type="ChEBI" id="CHEBI:59776"/>
        <dbReference type="EC" id="2.2.1.7"/>
    </reaction>
</comment>
<dbReference type="InterPro" id="IPR049557">
    <property type="entry name" value="Transketolase_CS"/>
</dbReference>
<keyword evidence="6 10" id="KW-0460">Magnesium</keyword>
<keyword evidence="8 10" id="KW-0786">Thiamine pyrophosphate</keyword>
<evidence type="ECO:0000256" key="5">
    <source>
        <dbReference type="ARBA" id="ARBA00022723"/>
    </source>
</evidence>
<dbReference type="NCBIfam" id="TIGR00204">
    <property type="entry name" value="dxs"/>
    <property type="match status" value="1"/>
</dbReference>
<name>A0A7L6N5G8_9MOLU</name>
<dbReference type="CDD" id="cd07033">
    <property type="entry name" value="TPP_PYR_DXS_TK_like"/>
    <property type="match status" value="1"/>
</dbReference>
<dbReference type="Pfam" id="PF02779">
    <property type="entry name" value="Transket_pyr"/>
    <property type="match status" value="1"/>
</dbReference>
<sequence length="610" mass="69081">MNLLDIKDPQFLKDLSVKELNELSSDIRSFLIDEISKTGGHLASNLGVVELTIAIHKVFNSPIDRIVFDVGHQSYVHKILTGRAKDFSSLRQFNGLSGYQKVDESVHDHWEAGHSSTAISAISGFEVLRSEKNENYKNIAVVGDGSLNSGLSFEALNFLGHSKLKPIIILNDNDQSISKNVGRLNKILNKMRSSKFYAMAKKSRRRLPKFIYNLKVRTANMIRGFANNITIFDELGFSYYGPIDGHDMKTLLKFLEIAKNKNKPVVLHVVTTKGKGYKPAEEDQSGLWHGVGPFNKDTGLPIQKKEDNQASWSNIVSDYMMHYAKKHDDFKIIVPAMILGSGLSDFEETYPDKLIDVGICESFSVCFSAALSKDLQVFLPIYSSFLQRAYDQVVHDLTRQNLKIVMGIDRAGVVGGDGDTHQGIYDIAFLKHIPNIEIVQPSNAVEAWQLFDYAFHHAKHSIAIRYSRNSTKIYMNENYEPILKPLWKTYLNDGQYNLIAYGDNFVRMQKYIEENQLKINLYNALFIKPMDLDTLNLIIKSQLPTFVLEDVTKISGLGSSILEYLSDTDQSLKVKILALPDVFIEHGSQKEIYKKYQLDEESIIQTILQS</sequence>
<dbReference type="EMBL" id="CP051151">
    <property type="protein sequence ID" value="QLY39734.1"/>
    <property type="molecule type" value="Genomic_DNA"/>
</dbReference>
<keyword evidence="4 10" id="KW-0808">Transferase</keyword>
<dbReference type="UniPathway" id="UPA00064">
    <property type="reaction ID" value="UER00091"/>
</dbReference>
<dbReference type="SUPFAM" id="SSF52922">
    <property type="entry name" value="TK C-terminal domain-like"/>
    <property type="match status" value="1"/>
</dbReference>
<dbReference type="InterPro" id="IPR029061">
    <property type="entry name" value="THDP-binding"/>
</dbReference>
<dbReference type="RefSeq" id="WP_312032214.1">
    <property type="nucleotide sequence ID" value="NZ_CP051151.1"/>
</dbReference>
<dbReference type="SMART" id="SM00861">
    <property type="entry name" value="Transket_pyr"/>
    <property type="match status" value="1"/>
</dbReference>
<keyword evidence="13" id="KW-1185">Reference proteome</keyword>
<comment type="cofactor">
    <cofactor evidence="10">
        <name>Mg(2+)</name>
        <dbReference type="ChEBI" id="CHEBI:18420"/>
    </cofactor>
    <text evidence="10">Binds 1 Mg(2+) ion per subunit.</text>
</comment>
<feature type="domain" description="Transketolase-like pyrimidine-binding" evidence="11">
    <location>
        <begin position="310"/>
        <end position="473"/>
    </location>
</feature>
<dbReference type="GO" id="GO:0008661">
    <property type="term" value="F:1-deoxy-D-xylulose-5-phosphate synthase activity"/>
    <property type="evidence" value="ECO:0007669"/>
    <property type="project" value="UniProtKB-UniRule"/>
</dbReference>
<feature type="binding site" evidence="10">
    <location>
        <begin position="113"/>
        <end position="115"/>
    </location>
    <ligand>
        <name>thiamine diphosphate</name>
        <dbReference type="ChEBI" id="CHEBI:58937"/>
    </ligand>
</feature>
<feature type="binding site" evidence="10">
    <location>
        <position position="361"/>
    </location>
    <ligand>
        <name>thiamine diphosphate</name>
        <dbReference type="ChEBI" id="CHEBI:58937"/>
    </ligand>
</feature>
<evidence type="ECO:0000256" key="1">
    <source>
        <dbReference type="ARBA" id="ARBA00004980"/>
    </source>
</evidence>
<dbReference type="InterPro" id="IPR005475">
    <property type="entry name" value="Transketolase-like_Pyr-bd"/>
</dbReference>
<reference evidence="12 13" key="1">
    <citation type="submission" date="2020-04" db="EMBL/GenBank/DDBJ databases">
        <authorList>
            <person name="Zheng R.K."/>
            <person name="Sun C.M."/>
        </authorList>
    </citation>
    <scope>NUCLEOTIDE SEQUENCE [LARGE SCALE GENOMIC DNA]</scope>
    <source>
        <strain evidence="13">zrk29</strain>
    </source>
</reference>
<evidence type="ECO:0000256" key="9">
    <source>
        <dbReference type="ARBA" id="ARBA00023229"/>
    </source>
</evidence>
<dbReference type="Gene3D" id="3.40.50.920">
    <property type="match status" value="1"/>
</dbReference>
<comment type="subunit">
    <text evidence="3 10">Homodimer.</text>
</comment>
<evidence type="ECO:0000256" key="7">
    <source>
        <dbReference type="ARBA" id="ARBA00022977"/>
    </source>
</evidence>
<dbReference type="GO" id="GO:0000287">
    <property type="term" value="F:magnesium ion binding"/>
    <property type="evidence" value="ECO:0007669"/>
    <property type="project" value="UniProtKB-UniRule"/>
</dbReference>
<dbReference type="AlphaFoldDB" id="A0A7L6N5G8"/>
<dbReference type="CDD" id="cd02007">
    <property type="entry name" value="TPP_DXS"/>
    <property type="match status" value="1"/>
</dbReference>
<evidence type="ECO:0000256" key="10">
    <source>
        <dbReference type="HAMAP-Rule" id="MF_00315"/>
    </source>
</evidence>
<dbReference type="GO" id="GO:0030976">
    <property type="term" value="F:thiamine pyrophosphate binding"/>
    <property type="evidence" value="ECO:0007669"/>
    <property type="project" value="UniProtKB-UniRule"/>
</dbReference>
<proteinExistence type="inferred from homology"/>
<evidence type="ECO:0000256" key="3">
    <source>
        <dbReference type="ARBA" id="ARBA00011738"/>
    </source>
</evidence>
<gene>
    <name evidence="10" type="primary">dxs</name>
    <name evidence="12" type="ORF">HF295_02210</name>
</gene>
<dbReference type="GO" id="GO:0009228">
    <property type="term" value="P:thiamine biosynthetic process"/>
    <property type="evidence" value="ECO:0007669"/>
    <property type="project" value="UniProtKB-UniRule"/>
</dbReference>
<evidence type="ECO:0000256" key="2">
    <source>
        <dbReference type="ARBA" id="ARBA00011081"/>
    </source>
</evidence>
<keyword evidence="7 10" id="KW-0784">Thiamine biosynthesis</keyword>
<feature type="binding site" evidence="10">
    <location>
        <position position="72"/>
    </location>
    <ligand>
        <name>thiamine diphosphate</name>
        <dbReference type="ChEBI" id="CHEBI:58937"/>
    </ligand>
</feature>
<dbReference type="EC" id="2.2.1.7" evidence="10"/>
<feature type="binding site" evidence="10">
    <location>
        <position position="144"/>
    </location>
    <ligand>
        <name>Mg(2+)</name>
        <dbReference type="ChEBI" id="CHEBI:18420"/>
    </ligand>
</feature>
<feature type="binding site" evidence="10">
    <location>
        <position position="277"/>
    </location>
    <ligand>
        <name>thiamine diphosphate</name>
        <dbReference type="ChEBI" id="CHEBI:58937"/>
    </ligand>
</feature>
<dbReference type="GO" id="GO:0016114">
    <property type="term" value="P:terpenoid biosynthetic process"/>
    <property type="evidence" value="ECO:0007669"/>
    <property type="project" value="UniProtKB-UniRule"/>
</dbReference>
<dbReference type="PROSITE" id="PS00801">
    <property type="entry name" value="TRANSKETOLASE_1"/>
    <property type="match status" value="1"/>
</dbReference>
<comment type="function">
    <text evidence="10">Catalyzes the acyloin condensation reaction between C atoms 2 and 3 of pyruvate and glyceraldehyde 3-phosphate to yield 1-deoxy-D-xylulose-5-phosphate (DXP).</text>
</comment>
<evidence type="ECO:0000313" key="12">
    <source>
        <dbReference type="EMBL" id="QLY39734.1"/>
    </source>
</evidence>
<dbReference type="Pfam" id="PF02780">
    <property type="entry name" value="Transketolase_C"/>
    <property type="match status" value="1"/>
</dbReference>
<dbReference type="SUPFAM" id="SSF52518">
    <property type="entry name" value="Thiamin diphosphate-binding fold (THDP-binding)"/>
    <property type="match status" value="2"/>
</dbReference>
<comment type="pathway">
    <text evidence="1 10">Metabolic intermediate biosynthesis; 1-deoxy-D-xylulose 5-phosphate biosynthesis; 1-deoxy-D-xylulose 5-phosphate from D-glyceraldehyde 3-phosphate and pyruvate: step 1/1.</text>
</comment>
<dbReference type="HAMAP" id="MF_00315">
    <property type="entry name" value="DXP_synth"/>
    <property type="match status" value="1"/>
</dbReference>
<dbReference type="InterPro" id="IPR033248">
    <property type="entry name" value="Transketolase_C"/>
</dbReference>
<dbReference type="GO" id="GO:0019288">
    <property type="term" value="P:isopentenyl diphosphate biosynthetic process, methylerythritol 4-phosphate pathway"/>
    <property type="evidence" value="ECO:0007669"/>
    <property type="project" value="TreeGrafter"/>
</dbReference>
<dbReference type="Gene3D" id="3.40.50.970">
    <property type="match status" value="2"/>
</dbReference>
<feature type="binding site" evidence="10">
    <location>
        <position position="173"/>
    </location>
    <ligand>
        <name>Mg(2+)</name>
        <dbReference type="ChEBI" id="CHEBI:18420"/>
    </ligand>
</feature>
<protein>
    <recommendedName>
        <fullName evidence="10">1-deoxy-D-xylulose-5-phosphate synthase</fullName>
        <ecNumber evidence="10">2.2.1.7</ecNumber>
    </recommendedName>
    <alternativeName>
        <fullName evidence="10">1-deoxyxylulose-5-phosphate synthase</fullName>
        <shortName evidence="10">DXP synthase</shortName>
        <shortName evidence="10">DXPS</shortName>
    </alternativeName>
</protein>